<evidence type="ECO:0000313" key="1">
    <source>
        <dbReference type="EMBL" id="VFJ13508.1"/>
    </source>
</evidence>
<dbReference type="InterPro" id="IPR009409">
    <property type="entry name" value="DUF1059"/>
</dbReference>
<organism evidence="1 2">
    <name type="scientific">Candidatus Nitrosocosmicus franklandianus</name>
    <dbReference type="NCBI Taxonomy" id="1798806"/>
    <lineage>
        <taxon>Archaea</taxon>
        <taxon>Nitrososphaerota</taxon>
        <taxon>Nitrososphaeria</taxon>
        <taxon>Nitrososphaerales</taxon>
        <taxon>Nitrososphaeraceae</taxon>
        <taxon>Candidatus Nitrosocosmicus</taxon>
    </lineage>
</organism>
<dbReference type="AlphaFoldDB" id="A0A484I6Z4"/>
<protein>
    <recommendedName>
        <fullName evidence="3">DUF1059 domain-containing protein</fullName>
    </recommendedName>
</protein>
<accession>A0A484I6Z4</accession>
<name>A0A484I6Z4_9ARCH</name>
<dbReference type="GeneID" id="39420590"/>
<dbReference type="KEGG" id="nfn:NFRAN_1186"/>
<dbReference type="Proteomes" id="UP000294299">
    <property type="component" value="Chromosome NFRAN"/>
</dbReference>
<evidence type="ECO:0000313" key="2">
    <source>
        <dbReference type="Proteomes" id="UP000294299"/>
    </source>
</evidence>
<sequence length="64" mass="7365">MTLSINCKDAGDPVCTHTMYGETEEELFENAKKHGIEVHGYTEESFNEEMSKNLEHFRKAIRST</sequence>
<keyword evidence="2" id="KW-1185">Reference proteome</keyword>
<dbReference type="EMBL" id="LR216287">
    <property type="protein sequence ID" value="VFJ13508.1"/>
    <property type="molecule type" value="Genomic_DNA"/>
</dbReference>
<dbReference type="RefSeq" id="WP_134483436.1">
    <property type="nucleotide sequence ID" value="NZ_LR216287.1"/>
</dbReference>
<dbReference type="Pfam" id="PF06348">
    <property type="entry name" value="DUF1059"/>
    <property type="match status" value="1"/>
</dbReference>
<reference evidence="1 2" key="1">
    <citation type="submission" date="2019-02" db="EMBL/GenBank/DDBJ databases">
        <authorList>
            <person name="Lehtovirta-Morley E L."/>
        </authorList>
    </citation>
    <scope>NUCLEOTIDE SEQUENCE [LARGE SCALE GENOMIC DNA]</scope>
    <source>
        <strain evidence="1">NFRAN1</strain>
    </source>
</reference>
<evidence type="ECO:0008006" key="3">
    <source>
        <dbReference type="Google" id="ProtNLM"/>
    </source>
</evidence>
<gene>
    <name evidence="1" type="ORF">NFRAN_1186</name>
</gene>
<proteinExistence type="predicted"/>
<dbReference type="OrthoDB" id="6960at2157"/>